<feature type="binding site" evidence="6">
    <location>
        <position position="256"/>
    </location>
    <ligand>
        <name>S-adenosyl-L-methionine</name>
        <dbReference type="ChEBI" id="CHEBI:59789"/>
    </ligand>
</feature>
<reference evidence="9 10" key="1">
    <citation type="journal article" date="2015" name="Proc. Natl. Acad. Sci. U.S.A.">
        <title>The resurrection genome of Boea hygrometrica: A blueprint for survival of dehydration.</title>
        <authorList>
            <person name="Xiao L."/>
            <person name="Yang G."/>
            <person name="Zhang L."/>
            <person name="Yang X."/>
            <person name="Zhao S."/>
            <person name="Ji Z."/>
            <person name="Zhou Q."/>
            <person name="Hu M."/>
            <person name="Wang Y."/>
            <person name="Chen M."/>
            <person name="Xu Y."/>
            <person name="Jin H."/>
            <person name="Xiao X."/>
            <person name="Hu G."/>
            <person name="Bao F."/>
            <person name="Hu Y."/>
            <person name="Wan P."/>
            <person name="Li L."/>
            <person name="Deng X."/>
            <person name="Kuang T."/>
            <person name="Xiang C."/>
            <person name="Zhu J.K."/>
            <person name="Oliver M.J."/>
            <person name="He Y."/>
        </authorList>
    </citation>
    <scope>NUCLEOTIDE SEQUENCE [LARGE SCALE GENOMIC DNA]</scope>
    <source>
        <strain evidence="10">cv. XS01</strain>
    </source>
</reference>
<keyword evidence="1 7" id="KW-0698">rRNA processing</keyword>
<comment type="similarity">
    <text evidence="6 7">Belongs to the class I-like SAM-binding methyltransferase superfamily. rRNA adenine N(6)-methyltransferase family.</text>
</comment>
<dbReference type="InterPro" id="IPR011530">
    <property type="entry name" value="rRNA_adenine_dimethylase"/>
</dbReference>
<evidence type="ECO:0000256" key="3">
    <source>
        <dbReference type="ARBA" id="ARBA00022679"/>
    </source>
</evidence>
<dbReference type="GO" id="GO:0003723">
    <property type="term" value="F:RNA binding"/>
    <property type="evidence" value="ECO:0007669"/>
    <property type="project" value="UniProtKB-UniRule"/>
</dbReference>
<dbReference type="Pfam" id="PF00398">
    <property type="entry name" value="RrnaAD"/>
    <property type="match status" value="1"/>
</dbReference>
<dbReference type="InterPro" id="IPR019328">
    <property type="entry name" value="PIGH-H_dom"/>
</dbReference>
<keyword evidence="4 6" id="KW-0949">S-adenosyl-L-methionine</keyword>
<evidence type="ECO:0000313" key="10">
    <source>
        <dbReference type="Proteomes" id="UP000250235"/>
    </source>
</evidence>
<dbReference type="Pfam" id="PF10181">
    <property type="entry name" value="PIG-H"/>
    <property type="match status" value="1"/>
</dbReference>
<dbReference type="AlphaFoldDB" id="A0A2Z7AX87"/>
<evidence type="ECO:0000259" key="8">
    <source>
        <dbReference type="SMART" id="SM00650"/>
    </source>
</evidence>
<dbReference type="EMBL" id="KV011797">
    <property type="protein sequence ID" value="KZV25958.1"/>
    <property type="molecule type" value="Genomic_DNA"/>
</dbReference>
<dbReference type="OrthoDB" id="74991at2759"/>
<dbReference type="PANTHER" id="PTHR11727:SF12">
    <property type="entry name" value="RIBOSOMAL RNA SMALL SUBUNIT METHYLTRANSFERASE, MITOCHONDRIAL"/>
    <property type="match status" value="1"/>
</dbReference>
<dbReference type="GO" id="GO:0005739">
    <property type="term" value="C:mitochondrion"/>
    <property type="evidence" value="ECO:0007669"/>
    <property type="project" value="TreeGrafter"/>
</dbReference>
<dbReference type="InterPro" id="IPR001737">
    <property type="entry name" value="KsgA/Erm"/>
</dbReference>
<dbReference type="EC" id="2.1.1.-" evidence="7"/>
<evidence type="ECO:0000256" key="5">
    <source>
        <dbReference type="ARBA" id="ARBA00022884"/>
    </source>
</evidence>
<sequence length="476" mass="53633">MFLCTRNPKSFVFHFVQISGRTVRHFVPISKILKPVLVECVTPFSCYWSLSLIVRGEEELLPVFKGLYPPVKMLVPIWKALCVAIVNEERNPTLDDSLPSGEVDYSSIQQLRMLVSKIFISNSRFDSFRRWLRAKPSYPKNKIKKYEGDRNNGHAVQLLKSRGQHLLTNSRILDAIVSKSSISPEDTVLEIGPGTGNLTLKLLEVAKKVVAIEIDKRMVDVLGERVAQAGLQDRLNLICGDALKTDFPEFNLVVANIPYGISSPLLAKLVFGLSTNPFRSATLLLQKEFAKRLLANHGDSEFNRLAVNMKLLADIEFVMDVSKRDFVPCPKVDSSVVKIYPKIKIPDVDLNEWWALTRTCFGKKNKTLGAIFKQKKKLMELMKASRGEGLKRESNRMYDEGDLDLSSSASTSLFREKIIGLLESNGFLDKRPSKLCNDEFLRLLCLLNRAGIYFHDYGKQNGSCDPANLASDDDPL</sequence>
<dbReference type="FunFam" id="3.40.50.150:FF:000081">
    <property type="entry name" value="rRNA adenine N(6)-methyltransferase"/>
    <property type="match status" value="1"/>
</dbReference>
<feature type="binding site" evidence="6">
    <location>
        <position position="241"/>
    </location>
    <ligand>
        <name>S-adenosyl-L-methionine</name>
        <dbReference type="ChEBI" id="CHEBI:59789"/>
    </ligand>
</feature>
<keyword evidence="2 6" id="KW-0489">Methyltransferase</keyword>
<feature type="binding site" evidence="6">
    <location>
        <position position="213"/>
    </location>
    <ligand>
        <name>S-adenosyl-L-methionine</name>
        <dbReference type="ChEBI" id="CHEBI:59789"/>
    </ligand>
</feature>
<organism evidence="9 10">
    <name type="scientific">Dorcoceras hygrometricum</name>
    <dbReference type="NCBI Taxonomy" id="472368"/>
    <lineage>
        <taxon>Eukaryota</taxon>
        <taxon>Viridiplantae</taxon>
        <taxon>Streptophyta</taxon>
        <taxon>Embryophyta</taxon>
        <taxon>Tracheophyta</taxon>
        <taxon>Spermatophyta</taxon>
        <taxon>Magnoliopsida</taxon>
        <taxon>eudicotyledons</taxon>
        <taxon>Gunneridae</taxon>
        <taxon>Pentapetalae</taxon>
        <taxon>asterids</taxon>
        <taxon>lamiids</taxon>
        <taxon>Lamiales</taxon>
        <taxon>Gesneriaceae</taxon>
        <taxon>Didymocarpoideae</taxon>
        <taxon>Trichosporeae</taxon>
        <taxon>Loxocarpinae</taxon>
        <taxon>Dorcoceras</taxon>
    </lineage>
</organism>
<dbReference type="InterPro" id="IPR029063">
    <property type="entry name" value="SAM-dependent_MTases_sf"/>
</dbReference>
<dbReference type="PROSITE" id="PS01131">
    <property type="entry name" value="RRNA_A_DIMETH"/>
    <property type="match status" value="1"/>
</dbReference>
<proteinExistence type="inferred from homology"/>
<keyword evidence="10" id="KW-1185">Reference proteome</keyword>
<dbReference type="GO" id="GO:0000179">
    <property type="term" value="F:rRNA (adenine-N6,N6-)-dimethyltransferase activity"/>
    <property type="evidence" value="ECO:0007669"/>
    <property type="project" value="UniProtKB-UniRule"/>
</dbReference>
<dbReference type="Proteomes" id="UP000250235">
    <property type="component" value="Unassembled WGS sequence"/>
</dbReference>
<dbReference type="InterPro" id="IPR020596">
    <property type="entry name" value="rRNA_Ade_Mease_Trfase_CS"/>
</dbReference>
<feature type="binding site" evidence="6">
    <location>
        <position position="192"/>
    </location>
    <ligand>
        <name>S-adenosyl-L-methionine</name>
        <dbReference type="ChEBI" id="CHEBI:59789"/>
    </ligand>
</feature>
<evidence type="ECO:0000313" key="9">
    <source>
        <dbReference type="EMBL" id="KZV25958.1"/>
    </source>
</evidence>
<evidence type="ECO:0000256" key="2">
    <source>
        <dbReference type="ARBA" id="ARBA00022603"/>
    </source>
</evidence>
<dbReference type="Gene3D" id="3.40.50.150">
    <property type="entry name" value="Vaccinia Virus protein VP39"/>
    <property type="match status" value="1"/>
</dbReference>
<feature type="domain" description="Ribosomal RNA adenine methylase transferase N-terminal" evidence="8">
    <location>
        <begin position="172"/>
        <end position="343"/>
    </location>
</feature>
<dbReference type="PROSITE" id="PS51689">
    <property type="entry name" value="SAM_RNA_A_N6_MT"/>
    <property type="match status" value="1"/>
</dbReference>
<dbReference type="InterPro" id="IPR020598">
    <property type="entry name" value="rRNA_Ade_methylase_Trfase_N"/>
</dbReference>
<evidence type="ECO:0000256" key="7">
    <source>
        <dbReference type="RuleBase" id="RU362106"/>
    </source>
</evidence>
<dbReference type="PANTHER" id="PTHR11727">
    <property type="entry name" value="DIMETHYLADENOSINE TRANSFERASE"/>
    <property type="match status" value="1"/>
</dbReference>
<protein>
    <recommendedName>
        <fullName evidence="7">rRNA adenine N(6)-methyltransferase</fullName>
        <ecNumber evidence="7">2.1.1.-</ecNumber>
    </recommendedName>
</protein>
<dbReference type="SMART" id="SM00650">
    <property type="entry name" value="rADc"/>
    <property type="match status" value="1"/>
</dbReference>
<keyword evidence="5 6" id="KW-0694">RNA-binding</keyword>
<evidence type="ECO:0000256" key="6">
    <source>
        <dbReference type="PROSITE-ProRule" id="PRU01026"/>
    </source>
</evidence>
<feature type="binding site" evidence="6">
    <location>
        <position position="167"/>
    </location>
    <ligand>
        <name>S-adenosyl-L-methionine</name>
        <dbReference type="ChEBI" id="CHEBI:59789"/>
    </ligand>
</feature>
<dbReference type="NCBIfam" id="TIGR00755">
    <property type="entry name" value="ksgA"/>
    <property type="match status" value="1"/>
</dbReference>
<gene>
    <name evidence="9" type="ORF">F511_08903</name>
</gene>
<accession>A0A2Z7AX87</accession>
<feature type="binding site" evidence="6">
    <location>
        <position position="165"/>
    </location>
    <ligand>
        <name>S-adenosyl-L-methionine</name>
        <dbReference type="ChEBI" id="CHEBI:59789"/>
    </ligand>
</feature>
<evidence type="ECO:0000256" key="1">
    <source>
        <dbReference type="ARBA" id="ARBA00022552"/>
    </source>
</evidence>
<dbReference type="CDD" id="cd02440">
    <property type="entry name" value="AdoMet_MTases"/>
    <property type="match status" value="1"/>
</dbReference>
<dbReference type="SUPFAM" id="SSF53335">
    <property type="entry name" value="S-adenosyl-L-methionine-dependent methyltransferases"/>
    <property type="match status" value="1"/>
</dbReference>
<name>A0A2Z7AX87_9LAMI</name>
<keyword evidence="3 6" id="KW-0808">Transferase</keyword>
<dbReference type="Gene3D" id="1.10.8.480">
    <property type="match status" value="1"/>
</dbReference>
<evidence type="ECO:0000256" key="4">
    <source>
        <dbReference type="ARBA" id="ARBA00022691"/>
    </source>
</evidence>